<keyword evidence="1" id="KW-0446">Lipid-binding</keyword>
<dbReference type="InterPro" id="IPR043168">
    <property type="entry name" value="DegV_C"/>
</dbReference>
<protein>
    <submittedName>
        <fullName evidence="2">Fatty acid-binding protein DegV</fullName>
    </submittedName>
</protein>
<dbReference type="Pfam" id="PF02645">
    <property type="entry name" value="DegV"/>
    <property type="match status" value="1"/>
</dbReference>
<dbReference type="PROSITE" id="PS51482">
    <property type="entry name" value="DEGV"/>
    <property type="match status" value="1"/>
</dbReference>
<dbReference type="InterPro" id="IPR003797">
    <property type="entry name" value="DegV"/>
</dbReference>
<dbReference type="PATRIC" id="fig|582475.4.peg.1708"/>
<dbReference type="PANTHER" id="PTHR33434">
    <property type="entry name" value="DEGV DOMAIN-CONTAINING PROTEIN DR_1986-RELATED"/>
    <property type="match status" value="1"/>
</dbReference>
<dbReference type="Proteomes" id="UP000037326">
    <property type="component" value="Unassembled WGS sequence"/>
</dbReference>
<comment type="caution">
    <text evidence="2">The sequence shown here is derived from an EMBL/GenBank/DDBJ whole genome shotgun (WGS) entry which is preliminary data.</text>
</comment>
<dbReference type="AlphaFoldDB" id="A0A0K9FE82"/>
<evidence type="ECO:0000313" key="2">
    <source>
        <dbReference type="EMBL" id="KMY32552.1"/>
    </source>
</evidence>
<proteinExistence type="predicted"/>
<gene>
    <name evidence="2" type="ORF">ACZ11_10570</name>
</gene>
<name>A0A0K9FE82_9BACI</name>
<dbReference type="SUPFAM" id="SSF82549">
    <property type="entry name" value="DAK1/DegV-like"/>
    <property type="match status" value="1"/>
</dbReference>
<dbReference type="InterPro" id="IPR050270">
    <property type="entry name" value="DegV_domain_contain"/>
</dbReference>
<dbReference type="GeneID" id="96598685"/>
<evidence type="ECO:0000313" key="3">
    <source>
        <dbReference type="Proteomes" id="UP000037326"/>
    </source>
</evidence>
<evidence type="ECO:0000256" key="1">
    <source>
        <dbReference type="ARBA" id="ARBA00023121"/>
    </source>
</evidence>
<reference evidence="3" key="1">
    <citation type="submission" date="2015-07" db="EMBL/GenBank/DDBJ databases">
        <authorList>
            <person name="Liu B."/>
            <person name="Wang J."/>
            <person name="Zhu Y."/>
            <person name="Liu G."/>
            <person name="Chen Q."/>
            <person name="Lan J."/>
            <person name="Che J."/>
            <person name="Ge C."/>
            <person name="Shi H."/>
            <person name="Pan Z."/>
            <person name="Liu X."/>
        </authorList>
    </citation>
    <scope>NUCLEOTIDE SEQUENCE [LARGE SCALE GENOMIC DNA]</scope>
    <source>
        <strain evidence="3">DSM 23493</strain>
    </source>
</reference>
<sequence length="298" mass="33138">MGKKIAWVTDTAALLDEKFIQDNQIHVLPLNIVFEEGALRETVDMTHDQFYEKLRNAKKNPKTSQPAIGEVVDLYKSLKEQGYTCAIAIHTSQHLSGTYQSTFTAAGQAEFEVYPVDSKIGSFPMMKMIELGQQLEREGFEPGYIVERINEMADNSELSFIPANLSQLHKSGRVSGTQAFLSNLLNIKVVISFEDGKPVMKEKVRATTRAKTYVQNVLNTDLEKSIIPEVAIIHCNDDEGATAWKKALENEYPLINFSVLPLSACVAVHAGEGTLGLSWVRLPELAPLKKKKAELVTI</sequence>
<accession>A0A0K9FE82</accession>
<dbReference type="OrthoDB" id="9775494at2"/>
<dbReference type="Gene3D" id="3.30.1180.10">
    <property type="match status" value="1"/>
</dbReference>
<dbReference type="GO" id="GO:0008289">
    <property type="term" value="F:lipid binding"/>
    <property type="evidence" value="ECO:0007669"/>
    <property type="project" value="UniProtKB-KW"/>
</dbReference>
<dbReference type="EMBL" id="LFXJ01000005">
    <property type="protein sequence ID" value="KMY32552.1"/>
    <property type="molecule type" value="Genomic_DNA"/>
</dbReference>
<dbReference type="NCBIfam" id="TIGR00762">
    <property type="entry name" value="DegV"/>
    <property type="match status" value="1"/>
</dbReference>
<dbReference type="PANTHER" id="PTHR33434:SF2">
    <property type="entry name" value="FATTY ACID-BINDING PROTEIN TM_1468"/>
    <property type="match status" value="1"/>
</dbReference>
<dbReference type="Gene3D" id="3.40.50.10170">
    <property type="match status" value="1"/>
</dbReference>
<dbReference type="RefSeq" id="WP_049665905.1">
    <property type="nucleotide sequence ID" value="NZ_LFXJ01000005.1"/>
</dbReference>
<organism evidence="2 3">
    <name type="scientific">Lysinibacillus xylanilyticus</name>
    <dbReference type="NCBI Taxonomy" id="582475"/>
    <lineage>
        <taxon>Bacteria</taxon>
        <taxon>Bacillati</taxon>
        <taxon>Bacillota</taxon>
        <taxon>Bacilli</taxon>
        <taxon>Bacillales</taxon>
        <taxon>Bacillaceae</taxon>
        <taxon>Lysinibacillus</taxon>
    </lineage>
</organism>